<sequence length="296" mass="32230">MNWDDMRLFLAVARAESLTGAGKALRLDPATLGRRIARLEEGLGAALFARSPRGYGLTEAGERLMARASEAEQALTEGIEELRGQEGQLTGAVRIGAPDGVANYLLPQVAAAICDRHPGLEVQIVALARVFNLSRREADMAIAVSPPKTGRLTVQRIADYQLHLAAHRDYLAAYPPIRDLADLAGHRIVGYIPDMIFDRELDYLAATGVERVALGSNSVSVQLNWLRTGAGLGIVHDFALPAAPGLVRVLPDALALRRSFYLIRHGDDRKHPRLTRFAGLLLEGLREELLRLEGLA</sequence>
<feature type="domain" description="HTH lysR-type" evidence="5">
    <location>
        <begin position="1"/>
        <end position="58"/>
    </location>
</feature>
<dbReference type="Gene3D" id="1.10.10.10">
    <property type="entry name" value="Winged helix-like DNA-binding domain superfamily/Winged helix DNA-binding domain"/>
    <property type="match status" value="1"/>
</dbReference>
<dbReference type="Gene3D" id="3.40.190.290">
    <property type="match status" value="1"/>
</dbReference>
<evidence type="ECO:0000313" key="6">
    <source>
        <dbReference type="EMBL" id="MBL3609553.1"/>
    </source>
</evidence>
<keyword evidence="4" id="KW-0804">Transcription</keyword>
<dbReference type="InterPro" id="IPR036390">
    <property type="entry name" value="WH_DNA-bd_sf"/>
</dbReference>
<dbReference type="PROSITE" id="PS50931">
    <property type="entry name" value="HTH_LYSR"/>
    <property type="match status" value="1"/>
</dbReference>
<dbReference type="Proteomes" id="UP000604473">
    <property type="component" value="Unassembled WGS sequence"/>
</dbReference>
<dbReference type="InterPro" id="IPR036388">
    <property type="entry name" value="WH-like_DNA-bd_sf"/>
</dbReference>
<keyword evidence="2" id="KW-0805">Transcription regulation</keyword>
<evidence type="ECO:0000256" key="3">
    <source>
        <dbReference type="ARBA" id="ARBA00023125"/>
    </source>
</evidence>
<comment type="caution">
    <text evidence="6">The sequence shown here is derived from an EMBL/GenBank/DDBJ whole genome shotgun (WGS) entry which is preliminary data.</text>
</comment>
<evidence type="ECO:0000256" key="4">
    <source>
        <dbReference type="ARBA" id="ARBA00023163"/>
    </source>
</evidence>
<dbReference type="RefSeq" id="WP_202249415.1">
    <property type="nucleotide sequence ID" value="NZ_JAESJJ010000015.1"/>
</dbReference>
<organism evidence="6 7">
    <name type="scientific">Rhodovulum sulfidophilum</name>
    <name type="common">Rhodobacter sulfidophilus</name>
    <dbReference type="NCBI Taxonomy" id="35806"/>
    <lineage>
        <taxon>Bacteria</taxon>
        <taxon>Pseudomonadati</taxon>
        <taxon>Pseudomonadota</taxon>
        <taxon>Alphaproteobacteria</taxon>
        <taxon>Rhodobacterales</taxon>
        <taxon>Paracoccaceae</taxon>
        <taxon>Rhodovulum</taxon>
    </lineage>
</organism>
<dbReference type="SUPFAM" id="SSF46785">
    <property type="entry name" value="Winged helix' DNA-binding domain"/>
    <property type="match status" value="1"/>
</dbReference>
<evidence type="ECO:0000256" key="2">
    <source>
        <dbReference type="ARBA" id="ARBA00023015"/>
    </source>
</evidence>
<keyword evidence="7" id="KW-1185">Reference proteome</keyword>
<evidence type="ECO:0000313" key="7">
    <source>
        <dbReference type="Proteomes" id="UP000604473"/>
    </source>
</evidence>
<dbReference type="InterPro" id="IPR000847">
    <property type="entry name" value="LysR_HTH_N"/>
</dbReference>
<protein>
    <submittedName>
        <fullName evidence="6">LysR family transcriptional regulator</fullName>
    </submittedName>
</protein>
<dbReference type="Pfam" id="PF00126">
    <property type="entry name" value="HTH_1"/>
    <property type="match status" value="1"/>
</dbReference>
<comment type="similarity">
    <text evidence="1">Belongs to the LysR transcriptional regulatory family.</text>
</comment>
<dbReference type="PANTHER" id="PTHR30537">
    <property type="entry name" value="HTH-TYPE TRANSCRIPTIONAL REGULATOR"/>
    <property type="match status" value="1"/>
</dbReference>
<keyword evidence="3" id="KW-0238">DNA-binding</keyword>
<dbReference type="InterPro" id="IPR005119">
    <property type="entry name" value="LysR_subst-bd"/>
</dbReference>
<dbReference type="EMBL" id="JAESJJ010000015">
    <property type="protein sequence ID" value="MBL3609553.1"/>
    <property type="molecule type" value="Genomic_DNA"/>
</dbReference>
<proteinExistence type="inferred from homology"/>
<dbReference type="InterPro" id="IPR058163">
    <property type="entry name" value="LysR-type_TF_proteobact-type"/>
</dbReference>
<dbReference type="PANTHER" id="PTHR30537:SF3">
    <property type="entry name" value="TRANSCRIPTIONAL REGULATORY PROTEIN"/>
    <property type="match status" value="1"/>
</dbReference>
<dbReference type="SUPFAM" id="SSF53850">
    <property type="entry name" value="Periplasmic binding protein-like II"/>
    <property type="match status" value="1"/>
</dbReference>
<reference evidence="6 7" key="1">
    <citation type="submission" date="2021-01" db="EMBL/GenBank/DDBJ databases">
        <title>Draft genomes of Rhodovulum sulfidophilum.</title>
        <authorList>
            <person name="Guzman M.S."/>
        </authorList>
    </citation>
    <scope>NUCLEOTIDE SEQUENCE [LARGE SCALE GENOMIC DNA]</scope>
    <source>
        <strain evidence="6 7">AB35</strain>
    </source>
</reference>
<dbReference type="CDD" id="cd05466">
    <property type="entry name" value="PBP2_LTTR_substrate"/>
    <property type="match status" value="1"/>
</dbReference>
<accession>A0ABS1RUG8</accession>
<name>A0ABS1RUG8_RHOSU</name>
<gene>
    <name evidence="6" type="ORF">JMM60_12200</name>
</gene>
<evidence type="ECO:0000259" key="5">
    <source>
        <dbReference type="PROSITE" id="PS50931"/>
    </source>
</evidence>
<dbReference type="Pfam" id="PF03466">
    <property type="entry name" value="LysR_substrate"/>
    <property type="match status" value="1"/>
</dbReference>
<evidence type="ECO:0000256" key="1">
    <source>
        <dbReference type="ARBA" id="ARBA00009437"/>
    </source>
</evidence>